<dbReference type="Proteomes" id="UP000054783">
    <property type="component" value="Unassembled WGS sequence"/>
</dbReference>
<keyword evidence="1" id="KW-0812">Transmembrane</keyword>
<name>A0A0V0ZQ64_9BILA</name>
<sequence>MVKLIKWRICSCNSDIYDSKRAMKPGGLYRVEFFATLLLIAMIVTEALIGCGVGQFSVDKFVLYCIEQRQLCSGASGMLIEKKCKEKIRLIGQPVEKKGNNIQTAVGRCSGQLSHDPVLSWSSELSITPSRSIRQILRCDN</sequence>
<dbReference type="EMBL" id="JYDQ01000112">
    <property type="protein sequence ID" value="KRY14621.1"/>
    <property type="molecule type" value="Genomic_DNA"/>
</dbReference>
<evidence type="ECO:0000256" key="1">
    <source>
        <dbReference type="SAM" id="Phobius"/>
    </source>
</evidence>
<gene>
    <name evidence="2" type="ORF">T12_10917</name>
</gene>
<keyword evidence="1" id="KW-1133">Transmembrane helix</keyword>
<reference evidence="2 3" key="1">
    <citation type="submission" date="2015-01" db="EMBL/GenBank/DDBJ databases">
        <title>Evolution of Trichinella species and genotypes.</title>
        <authorList>
            <person name="Korhonen P.K."/>
            <person name="Edoardo P."/>
            <person name="Giuseppe L.R."/>
            <person name="Gasser R.B."/>
        </authorList>
    </citation>
    <scope>NUCLEOTIDE SEQUENCE [LARGE SCALE GENOMIC DNA]</scope>
    <source>
        <strain evidence="2">ISS2496</strain>
    </source>
</reference>
<evidence type="ECO:0000313" key="2">
    <source>
        <dbReference type="EMBL" id="KRY14621.1"/>
    </source>
</evidence>
<evidence type="ECO:0000313" key="3">
    <source>
        <dbReference type="Proteomes" id="UP000054783"/>
    </source>
</evidence>
<comment type="caution">
    <text evidence="2">The sequence shown here is derived from an EMBL/GenBank/DDBJ whole genome shotgun (WGS) entry which is preliminary data.</text>
</comment>
<feature type="transmembrane region" description="Helical" evidence="1">
    <location>
        <begin position="33"/>
        <end position="53"/>
    </location>
</feature>
<dbReference type="AlphaFoldDB" id="A0A0V0ZQ64"/>
<accession>A0A0V0ZQ64</accession>
<keyword evidence="3" id="KW-1185">Reference proteome</keyword>
<organism evidence="2 3">
    <name type="scientific">Trichinella patagoniensis</name>
    <dbReference type="NCBI Taxonomy" id="990121"/>
    <lineage>
        <taxon>Eukaryota</taxon>
        <taxon>Metazoa</taxon>
        <taxon>Ecdysozoa</taxon>
        <taxon>Nematoda</taxon>
        <taxon>Enoplea</taxon>
        <taxon>Dorylaimia</taxon>
        <taxon>Trichinellida</taxon>
        <taxon>Trichinellidae</taxon>
        <taxon>Trichinella</taxon>
    </lineage>
</organism>
<proteinExistence type="predicted"/>
<protein>
    <submittedName>
        <fullName evidence="2">Uncharacterized protein</fullName>
    </submittedName>
</protein>
<keyword evidence="1" id="KW-0472">Membrane</keyword>